<evidence type="ECO:0000256" key="6">
    <source>
        <dbReference type="ARBA" id="ARBA00023136"/>
    </source>
</evidence>
<dbReference type="Pfam" id="PF04632">
    <property type="entry name" value="FUSC"/>
    <property type="match status" value="1"/>
</dbReference>
<dbReference type="PANTHER" id="PTHR30509:SF9">
    <property type="entry name" value="MULTIDRUG RESISTANCE PROTEIN MDTO"/>
    <property type="match status" value="1"/>
</dbReference>
<feature type="transmembrane region" description="Helical" evidence="7">
    <location>
        <begin position="506"/>
        <end position="527"/>
    </location>
</feature>
<feature type="transmembrane region" description="Helical" evidence="7">
    <location>
        <begin position="12"/>
        <end position="31"/>
    </location>
</feature>
<name>A0A4R2GYR7_9HYPH</name>
<evidence type="ECO:0000256" key="1">
    <source>
        <dbReference type="ARBA" id="ARBA00004651"/>
    </source>
</evidence>
<dbReference type="GO" id="GO:0005886">
    <property type="term" value="C:plasma membrane"/>
    <property type="evidence" value="ECO:0007669"/>
    <property type="project" value="UniProtKB-SubCell"/>
</dbReference>
<feature type="transmembrane region" description="Helical" evidence="7">
    <location>
        <begin position="111"/>
        <end position="132"/>
    </location>
</feature>
<dbReference type="RefSeq" id="WP_342635641.1">
    <property type="nucleotide sequence ID" value="NZ_JBHUNN010000002.1"/>
</dbReference>
<evidence type="ECO:0000256" key="3">
    <source>
        <dbReference type="ARBA" id="ARBA00022475"/>
    </source>
</evidence>
<dbReference type="AlphaFoldDB" id="A0A4R2GYR7"/>
<organism evidence="8 9">
    <name type="scientific">Camelimonas lactis</name>
    <dbReference type="NCBI Taxonomy" id="659006"/>
    <lineage>
        <taxon>Bacteria</taxon>
        <taxon>Pseudomonadati</taxon>
        <taxon>Pseudomonadota</taxon>
        <taxon>Alphaproteobacteria</taxon>
        <taxon>Hyphomicrobiales</taxon>
        <taxon>Chelatococcaceae</taxon>
        <taxon>Camelimonas</taxon>
    </lineage>
</organism>
<feature type="transmembrane region" description="Helical" evidence="7">
    <location>
        <begin position="380"/>
        <end position="399"/>
    </location>
</feature>
<dbReference type="Proteomes" id="UP000294881">
    <property type="component" value="Unassembled WGS sequence"/>
</dbReference>
<sequence>MTADMPTLREWLFSGKAFLAAMLALYIALAFDLSRPYWAMAAVYIVSNPLSGATAAKGLYRALGTLIGASASVFFVPLLVDSPELLSLVVALWTGALLYISLMIRTPRSYIFMLAGYSLPIIALPAVSAPQTIFDVAVARSEEIILGITCATMVGTLVFPTSMRGVLSSSVSSWIDDAASWATEILRGEGALPMTPLRRQKLAADIGGLDMLITQLAFDATTRDLARPARELRGRLMMLLPLLSSLADRLHALRTDDVATPETMAEASPAAMPEDQAPALPPDLSALLARATAWFAGGRNGDPDAADAILADIRALRRDVPQTWRDLVQGSALDRLGEIVALWSDCLALMQDIGGQGPWRPRFRHRQVVRTVRHYDYGMMLFYAVTCVAATLLASAFWIATGWSAGGGAVMMTAVACCFFGALDQPAAQARFMTIWTSVSVLVAAVYLFAILPAIHDFEMLALVFAPPFLVIGLLMSRPQYTMLGLMLATNTASFVAMENRYEADFASFINQSAAAVAGLLFAYLWYVATRPFGAEIAAWRLVRAGWRDLADAAAGYRRDDPQRLAGRMLDRLGQLVPRLATLGDRELAKVDGYSEVRVGFNIIELQKARRQQSPARVAAYDAVLQGVAALYRAREARDRLVPAPDALVQAIDHAMMMTRADRDAAARRALDALVGLRRIVCPQAPPPLAVFATDAAGAAATGDLRQKTELPQEVGAV</sequence>
<gene>
    <name evidence="8" type="ORF">EV666_101507</name>
</gene>
<dbReference type="GO" id="GO:0022857">
    <property type="term" value="F:transmembrane transporter activity"/>
    <property type="evidence" value="ECO:0007669"/>
    <property type="project" value="InterPro"/>
</dbReference>
<feature type="transmembrane region" description="Helical" evidence="7">
    <location>
        <begin position="460"/>
        <end position="477"/>
    </location>
</feature>
<feature type="transmembrane region" description="Helical" evidence="7">
    <location>
        <begin position="435"/>
        <end position="454"/>
    </location>
</feature>
<keyword evidence="5 7" id="KW-1133">Transmembrane helix</keyword>
<keyword evidence="3" id="KW-1003">Cell membrane</keyword>
<dbReference type="InterPro" id="IPR006726">
    <property type="entry name" value="PHBA_efflux_AaeB/fusaric-R"/>
</dbReference>
<keyword evidence="4 7" id="KW-0812">Transmembrane</keyword>
<dbReference type="EMBL" id="SLWL01000001">
    <property type="protein sequence ID" value="TCO16254.1"/>
    <property type="molecule type" value="Genomic_DNA"/>
</dbReference>
<accession>A0A4R2GYR7</accession>
<feature type="transmembrane region" description="Helical" evidence="7">
    <location>
        <begin position="144"/>
        <end position="163"/>
    </location>
</feature>
<protein>
    <submittedName>
        <fullName evidence="8">Putative membrane protein YccC</fullName>
    </submittedName>
</protein>
<keyword evidence="6 7" id="KW-0472">Membrane</keyword>
<evidence type="ECO:0000313" key="8">
    <source>
        <dbReference type="EMBL" id="TCO16254.1"/>
    </source>
</evidence>
<evidence type="ECO:0000256" key="4">
    <source>
        <dbReference type="ARBA" id="ARBA00022692"/>
    </source>
</evidence>
<feature type="transmembrane region" description="Helical" evidence="7">
    <location>
        <begin position="405"/>
        <end position="423"/>
    </location>
</feature>
<comment type="caution">
    <text evidence="8">The sequence shown here is derived from an EMBL/GenBank/DDBJ whole genome shotgun (WGS) entry which is preliminary data.</text>
</comment>
<proteinExistence type="predicted"/>
<feature type="transmembrane region" description="Helical" evidence="7">
    <location>
        <begin position="37"/>
        <end position="56"/>
    </location>
</feature>
<keyword evidence="2" id="KW-0813">Transport</keyword>
<feature type="transmembrane region" description="Helical" evidence="7">
    <location>
        <begin position="63"/>
        <end position="80"/>
    </location>
</feature>
<keyword evidence="9" id="KW-1185">Reference proteome</keyword>
<evidence type="ECO:0000256" key="5">
    <source>
        <dbReference type="ARBA" id="ARBA00022989"/>
    </source>
</evidence>
<evidence type="ECO:0000256" key="7">
    <source>
        <dbReference type="SAM" id="Phobius"/>
    </source>
</evidence>
<feature type="transmembrane region" description="Helical" evidence="7">
    <location>
        <begin position="86"/>
        <end position="104"/>
    </location>
</feature>
<evidence type="ECO:0000313" key="9">
    <source>
        <dbReference type="Proteomes" id="UP000294881"/>
    </source>
</evidence>
<reference evidence="8 9" key="1">
    <citation type="submission" date="2019-03" db="EMBL/GenBank/DDBJ databases">
        <title>Genomic Encyclopedia of Type Strains, Phase IV (KMG-IV): sequencing the most valuable type-strain genomes for metagenomic binning, comparative biology and taxonomic classification.</title>
        <authorList>
            <person name="Goeker M."/>
        </authorList>
    </citation>
    <scope>NUCLEOTIDE SEQUENCE [LARGE SCALE GENOMIC DNA]</scope>
    <source>
        <strain evidence="8 9">DSM 22958</strain>
    </source>
</reference>
<evidence type="ECO:0000256" key="2">
    <source>
        <dbReference type="ARBA" id="ARBA00022448"/>
    </source>
</evidence>
<dbReference type="PANTHER" id="PTHR30509">
    <property type="entry name" value="P-HYDROXYBENZOIC ACID EFFLUX PUMP SUBUNIT-RELATED"/>
    <property type="match status" value="1"/>
</dbReference>
<comment type="subcellular location">
    <subcellularLocation>
        <location evidence="1">Cell membrane</location>
        <topology evidence="1">Multi-pass membrane protein</topology>
    </subcellularLocation>
</comment>